<keyword evidence="3" id="KW-0812">Transmembrane</keyword>
<evidence type="ECO:0000256" key="3">
    <source>
        <dbReference type="SAM" id="Phobius"/>
    </source>
</evidence>
<dbReference type="RefSeq" id="WP_135027653.1">
    <property type="nucleotide sequence ID" value="NZ_BMLA01000001.1"/>
</dbReference>
<dbReference type="GO" id="GO:0015385">
    <property type="term" value="F:sodium:proton antiporter activity"/>
    <property type="evidence" value="ECO:0007669"/>
    <property type="project" value="TreeGrafter"/>
</dbReference>
<dbReference type="PANTHER" id="PTHR34703:SF1">
    <property type="entry name" value="ANTIPORTER SUBUNIT MNHG2-RELATED"/>
    <property type="match status" value="1"/>
</dbReference>
<evidence type="ECO:0000313" key="5">
    <source>
        <dbReference type="Proteomes" id="UP000560081"/>
    </source>
</evidence>
<keyword evidence="3" id="KW-1133">Transmembrane helix</keyword>
<feature type="region of interest" description="Disordered" evidence="2">
    <location>
        <begin position="102"/>
        <end position="125"/>
    </location>
</feature>
<gene>
    <name evidence="4" type="ORF">BJ976_001088</name>
</gene>
<evidence type="ECO:0000313" key="4">
    <source>
        <dbReference type="EMBL" id="MBB4882737.1"/>
    </source>
</evidence>
<evidence type="ECO:0000256" key="2">
    <source>
        <dbReference type="SAM" id="MobiDB-lite"/>
    </source>
</evidence>
<proteinExistence type="inferred from homology"/>
<dbReference type="EMBL" id="JACHMC010000001">
    <property type="protein sequence ID" value="MBB4882737.1"/>
    <property type="molecule type" value="Genomic_DNA"/>
</dbReference>
<dbReference type="InterPro" id="IPR005133">
    <property type="entry name" value="PhaG_MnhG_YufB"/>
</dbReference>
<dbReference type="Proteomes" id="UP000560081">
    <property type="component" value="Unassembled WGS sequence"/>
</dbReference>
<protein>
    <submittedName>
        <fullName evidence="4">Multicomponent Na+:H+ antiporter subunit G</fullName>
    </submittedName>
</protein>
<feature type="compositionally biased region" description="Basic and acidic residues" evidence="2">
    <location>
        <begin position="102"/>
        <end position="115"/>
    </location>
</feature>
<feature type="transmembrane region" description="Helical" evidence="3">
    <location>
        <begin position="40"/>
        <end position="59"/>
    </location>
</feature>
<feature type="transmembrane region" description="Helical" evidence="3">
    <location>
        <begin position="6"/>
        <end position="28"/>
    </location>
</feature>
<organism evidence="4 5">
    <name type="scientific">Micrococcus flavus</name>
    <dbReference type="NCBI Taxonomy" id="384602"/>
    <lineage>
        <taxon>Bacteria</taxon>
        <taxon>Bacillati</taxon>
        <taxon>Actinomycetota</taxon>
        <taxon>Actinomycetes</taxon>
        <taxon>Micrococcales</taxon>
        <taxon>Micrococcaceae</taxon>
        <taxon>Micrococcus</taxon>
    </lineage>
</organism>
<accession>A0A4Y8X3F5</accession>
<reference evidence="4 5" key="1">
    <citation type="submission" date="2020-08" db="EMBL/GenBank/DDBJ databases">
        <title>Sequencing the genomes of 1000 actinobacteria strains.</title>
        <authorList>
            <person name="Klenk H.-P."/>
        </authorList>
    </citation>
    <scope>NUCLEOTIDE SEQUENCE [LARGE SCALE GENOMIC DNA]</scope>
    <source>
        <strain evidence="4 5">DSM 19079</strain>
    </source>
</reference>
<keyword evidence="3" id="KW-0472">Membrane</keyword>
<sequence>MDAILTVVGSVLVVIGALVFVTAGLGLVRFPDPYTRISAVGTAGGVGMILIVVGALLLAPGVAALVKVALIVVLQLGSASVATMALGRSAYLTGVPMSPGHYDELAEDTPGREGGRPAPRLPDMD</sequence>
<dbReference type="Pfam" id="PF03334">
    <property type="entry name" value="PhaG_MnhG_YufB"/>
    <property type="match status" value="1"/>
</dbReference>
<name>A0A4Y8X3F5_9MICC</name>
<dbReference type="AlphaFoldDB" id="A0A4Y8X3F5"/>
<dbReference type="OrthoDB" id="3430828at2"/>
<comment type="similarity">
    <text evidence="1">Belongs to the CPA3 antiporters (TC 2.A.63) subunit G family.</text>
</comment>
<feature type="transmembrane region" description="Helical" evidence="3">
    <location>
        <begin position="65"/>
        <end position="87"/>
    </location>
</feature>
<evidence type="ECO:0000256" key="1">
    <source>
        <dbReference type="ARBA" id="ARBA00008404"/>
    </source>
</evidence>
<comment type="caution">
    <text evidence="4">The sequence shown here is derived from an EMBL/GenBank/DDBJ whole genome shotgun (WGS) entry which is preliminary data.</text>
</comment>
<dbReference type="PANTHER" id="PTHR34703">
    <property type="entry name" value="ANTIPORTER SUBUNIT MNHG2-RELATED"/>
    <property type="match status" value="1"/>
</dbReference>
<keyword evidence="5" id="KW-1185">Reference proteome</keyword>